<feature type="compositionally biased region" description="Low complexity" evidence="1">
    <location>
        <begin position="1718"/>
        <end position="1735"/>
    </location>
</feature>
<feature type="compositionally biased region" description="Gly residues" evidence="1">
    <location>
        <begin position="1246"/>
        <end position="1259"/>
    </location>
</feature>
<reference evidence="2" key="1">
    <citation type="journal article" date="2021" name="Proc. Natl. Acad. Sci. U.S.A.">
        <title>Three genomes in the algal genus Volvox reveal the fate of a haploid sex-determining region after a transition to homothallism.</title>
        <authorList>
            <person name="Yamamoto K."/>
            <person name="Hamaji T."/>
            <person name="Kawai-Toyooka H."/>
            <person name="Matsuzaki R."/>
            <person name="Takahashi F."/>
            <person name="Nishimura Y."/>
            <person name="Kawachi M."/>
            <person name="Noguchi H."/>
            <person name="Minakuchi Y."/>
            <person name="Umen J.G."/>
            <person name="Toyoda A."/>
            <person name="Nozaki H."/>
        </authorList>
    </citation>
    <scope>NUCLEOTIDE SEQUENCE</scope>
    <source>
        <strain evidence="2">NIES-3780</strain>
    </source>
</reference>
<gene>
    <name evidence="2" type="ORF">Vafri_7492</name>
</gene>
<feature type="compositionally biased region" description="Acidic residues" evidence="1">
    <location>
        <begin position="882"/>
        <end position="901"/>
    </location>
</feature>
<feature type="region of interest" description="Disordered" evidence="1">
    <location>
        <begin position="1664"/>
        <end position="1768"/>
    </location>
</feature>
<feature type="compositionally biased region" description="Gly residues" evidence="1">
    <location>
        <begin position="1674"/>
        <end position="1685"/>
    </location>
</feature>
<organism evidence="2 3">
    <name type="scientific">Volvox africanus</name>
    <dbReference type="NCBI Taxonomy" id="51714"/>
    <lineage>
        <taxon>Eukaryota</taxon>
        <taxon>Viridiplantae</taxon>
        <taxon>Chlorophyta</taxon>
        <taxon>core chlorophytes</taxon>
        <taxon>Chlorophyceae</taxon>
        <taxon>CS clade</taxon>
        <taxon>Chlamydomonadales</taxon>
        <taxon>Volvocaceae</taxon>
        <taxon>Volvox</taxon>
    </lineage>
</organism>
<sequence>MAHTAQYHTFIRCEGNTLLRKLPEEARLSLRYYETVGSLRPFRPLPPLASSRNVIAGKQYYYVAVTDWSLYLLSKDNKVEGSVLLEIPWLGIRELDKTEADSDDFMKQDSNKPDSIIRSVAISIYPRANMKAITPAILRKAGLSVGQRRGSSASRKPSPPRPKQPSAAVAATGSSGSGAGGGETGRARGGGAGGRSDGYGKRRSDASGTENSGCCGWGSKAAAAAAVVPPSPGPMQGPSQHLQEQPPQPLSFEVQQTTPKAGESRSMLLQPGDATNQLNDVVPDAQIHHPQWHLNPDQATVPLRVDFVARRMPTGIYPSPQPRQYLDHQPVQYAVQSSPARNYRGSASNPPHPAVEAGQPSTFCPQLHQMWGQWHQQSGAPTYSTGAVHSYVAASRAATYTDPYTGELYDEDWVNAEGSAPYVAGAPYCWTGGASGANPAAAQGPTPGQQYMTYTLFRMVPGGPLCEAIERPSSDPAALQLSYTTTASTAARMGTSLSPQPPSSRRESLFGTLRRRGEDGATTQASSAIAFTRTLPIMRSRPHDERGGGSLSSSLRGPRKDAELHQAVEAGMRQLEESIRQQPRPQLVVQAVEPLGQMSMGSADGNGAGRGVGYGPSARPPSSSPSAGPVAHNRLSISLRPYLTGPAAVAGTAAAASLRRSSLSFTPSSRSAQPQEDLPEAATTLRPHVQHQVRHQMPLQPAPVAGSTAAIATAQQAPSKGSTTAATEVPRRGETSKEPYRAIASAVDEDGDGIFPTVTRKGRRSRNLPPEYGSFQLPFYPSCQPVVVSGLLHGGAASGVGSGHGSVSLPTAVAEPLVQLGEQVLRRQLRARPRTLWEVHERQEKERWVAEKRRNGAIGASSGGGGGGGEDGVGDGGLTHDDENETAEEEYEDFWIADPDDDKLSPEDRALSEYRLILVTIERKSNLFFHIQRAWIGAHMRLALTEAAVRGMPLWYAPAFVPRRLVVDMPALLYDSSGGGAHHETVRQGTSELPEVRGGLDAAHQALEYFSETGVLSRVLGSAAQAAGAAGALELFPGDSPVLYGMQPSGSLYDLDSALSPAPTLEDLSARISSLSPIPSASASRKSLMQLGSLLAAAGRVSGGGPSPAGVATAGQTYSNRQTSGVSDGGGGGSGGGGGGGTSAGGGGGTNSNELALSVSVSSAFLSLYDAQRSRRQGRLVNVLGAQGSPSQTPPQPADPHQRAGLVAPPRVRTTHHVDDGNEMGAVRNMSGSLNANSQQVQQQDGSGGGSGGMPLGGGENRRTSRRLISWHPTVVVEGPDERSSSPPPLSRNPWQPQPQLTSQPPQRQSVSSNLQAAASIAAAANLAAERYGADVDAREARSFYGEVEEAMRWGCSLFDEGDAKLIQEIILERAFSQTPGARKLSNCFFNSRVVFSFILSRLYAWGAICAMFSSSTSTRYRSSPKTDNAAQDSARASRSGTHRSVRQSRVAALSKEVRRSEDGGGGGGGGGNDSRTRARMAPAAASTEHKPHGGDFVSPTMERSVAGPTRSVVAGVAADIRGRQTPANVYRVPYDLTGTIPSLFSKLVDTTPSPPRASFPGQQQGRQRQQQYRDQQGPSYEAHALAGKAASDGAGVVGAASDVPRAEGWASRGESGVGGRGEGGAQVWWERGVLLDKSLFTGPLAEAVEDGGAAAAAGPWVRLQRSPDPRGISGNGGGSGGGSGNRIPRSPNMERGAGGGTSGSGGTGEQPASFTFAVPARPSSVPSSGSYAASEVPSGEVPPLVPSPEPAASGETPFKPRPKKSALDQAVELEEERAFFQRLHDNRTWAMFSRGAQRHRHLLRRLGLNPTEPTSIRATVETLAEIVQLQQQHAGQGPVGQRCTAPDTQAPPTLSPDPLSLSPLVEAPFLFVLQHQQLQGNGYGGADGGGMAASEVLDVLTGRMARAEAQVRGNLFGDILDNSDGSGGGGRRSSMMSGMRAAYLRSIMQAKTEPTEELLGGPTIELWERLVGRLAAHLAHKRVKRLLFWVQQELAFSEGCEDRINWLSDVLVESDPDEPPELDWSFARCSRTLVALVTQLADPNPPERVGGRYPPEVPPIKPHNATDMMYWIRYEIKSYSLDWSVGILYEMAGLSEEAQAIGRYEQEDIVLQVMRQLPPELLHQLVRRMFLRLACFVMGYAELYGVARQQSLAALVAAFRYGSVLLVLVRSIQSCAEVLADEFFLELYYLFRTQQVQDQLREVRGGNDALLAESTQHLFEGVLQCIGETAMLHGPGGAAGAQSVGHITNRAAFAKMPGRLT</sequence>
<evidence type="ECO:0000313" key="3">
    <source>
        <dbReference type="Proteomes" id="UP000747399"/>
    </source>
</evidence>
<dbReference type="Proteomes" id="UP000747399">
    <property type="component" value="Unassembled WGS sequence"/>
</dbReference>
<feature type="compositionally biased region" description="Basic and acidic residues" evidence="1">
    <location>
        <begin position="729"/>
        <end position="739"/>
    </location>
</feature>
<feature type="region of interest" description="Disordered" evidence="1">
    <location>
        <begin position="598"/>
        <end position="631"/>
    </location>
</feature>
<feature type="compositionally biased region" description="Gly residues" evidence="1">
    <location>
        <begin position="1697"/>
        <end position="1709"/>
    </location>
</feature>
<feature type="region of interest" description="Disordered" evidence="1">
    <location>
        <begin position="705"/>
        <end position="739"/>
    </location>
</feature>
<name>A0A8J4EY41_9CHLO</name>
<keyword evidence="3" id="KW-1185">Reference proteome</keyword>
<feature type="compositionally biased region" description="Gly residues" evidence="1">
    <location>
        <begin position="604"/>
        <end position="614"/>
    </location>
</feature>
<feature type="region of interest" description="Disordered" evidence="1">
    <location>
        <begin position="1105"/>
        <end position="1149"/>
    </location>
</feature>
<feature type="region of interest" description="Disordered" evidence="1">
    <location>
        <begin position="225"/>
        <end position="260"/>
    </location>
</feature>
<evidence type="ECO:0000313" key="2">
    <source>
        <dbReference type="EMBL" id="GIL51524.1"/>
    </source>
</evidence>
<feature type="compositionally biased region" description="Low complexity" evidence="1">
    <location>
        <begin position="1292"/>
        <end position="1309"/>
    </location>
</feature>
<evidence type="ECO:0000256" key="1">
    <source>
        <dbReference type="SAM" id="MobiDB-lite"/>
    </source>
</evidence>
<feature type="compositionally biased region" description="Gly residues" evidence="1">
    <location>
        <begin position="861"/>
        <end position="877"/>
    </location>
</feature>
<feature type="region of interest" description="Disordered" evidence="1">
    <location>
        <begin position="848"/>
        <end position="902"/>
    </location>
</feature>
<feature type="compositionally biased region" description="Gly residues" evidence="1">
    <location>
        <begin position="1464"/>
        <end position="1473"/>
    </location>
</feature>
<dbReference type="EMBL" id="BNCO01000011">
    <property type="protein sequence ID" value="GIL51524.1"/>
    <property type="molecule type" value="Genomic_DNA"/>
</dbReference>
<protein>
    <submittedName>
        <fullName evidence="2">Uncharacterized protein</fullName>
    </submittedName>
</protein>
<feature type="compositionally biased region" description="Gly residues" evidence="1">
    <location>
        <begin position="1127"/>
        <end position="1149"/>
    </location>
</feature>
<feature type="region of interest" description="Disordered" evidence="1">
    <location>
        <begin position="1833"/>
        <end position="1856"/>
    </location>
</feature>
<proteinExistence type="predicted"/>
<feature type="region of interest" description="Disordered" evidence="1">
    <location>
        <begin position="1418"/>
        <end position="1498"/>
    </location>
</feature>
<feature type="region of interest" description="Disordered" evidence="1">
    <location>
        <begin position="1185"/>
        <end position="1313"/>
    </location>
</feature>
<accession>A0A8J4EY41</accession>
<feature type="region of interest" description="Disordered" evidence="1">
    <location>
        <begin position="1546"/>
        <end position="1581"/>
    </location>
</feature>
<feature type="compositionally biased region" description="Low complexity" evidence="1">
    <location>
        <begin position="164"/>
        <end position="174"/>
    </location>
</feature>
<comment type="caution">
    <text evidence="2">The sequence shown here is derived from an EMBL/GenBank/DDBJ whole genome shotgun (WGS) entry which is preliminary data.</text>
</comment>
<feature type="compositionally biased region" description="Low complexity" evidence="1">
    <location>
        <begin position="1562"/>
        <end position="1578"/>
    </location>
</feature>
<feature type="region of interest" description="Disordered" evidence="1">
    <location>
        <begin position="515"/>
        <end position="561"/>
    </location>
</feature>
<feature type="region of interest" description="Disordered" evidence="1">
    <location>
        <begin position="144"/>
        <end position="213"/>
    </location>
</feature>
<feature type="compositionally biased region" description="Gly residues" evidence="1">
    <location>
        <begin position="175"/>
        <end position="197"/>
    </location>
</feature>
<feature type="compositionally biased region" description="Polar residues" evidence="1">
    <location>
        <begin position="713"/>
        <end position="726"/>
    </location>
</feature>
<feature type="compositionally biased region" description="Polar residues" evidence="1">
    <location>
        <begin position="1114"/>
        <end position="1123"/>
    </location>
</feature>
<feature type="compositionally biased region" description="Polar residues" evidence="1">
    <location>
        <begin position="1426"/>
        <end position="1440"/>
    </location>
</feature>